<evidence type="ECO:0008006" key="5">
    <source>
        <dbReference type="Google" id="ProtNLM"/>
    </source>
</evidence>
<feature type="compositionally biased region" description="Low complexity" evidence="1">
    <location>
        <begin position="150"/>
        <end position="159"/>
    </location>
</feature>
<evidence type="ECO:0000256" key="1">
    <source>
        <dbReference type="SAM" id="MobiDB-lite"/>
    </source>
</evidence>
<dbReference type="EMBL" id="FNAB01000017">
    <property type="protein sequence ID" value="SDE44585.1"/>
    <property type="molecule type" value="Genomic_DNA"/>
</dbReference>
<evidence type="ECO:0000313" key="4">
    <source>
        <dbReference type="Proteomes" id="UP000199417"/>
    </source>
</evidence>
<dbReference type="AlphaFoldDB" id="A0A1G7D1H7"/>
<dbReference type="Proteomes" id="UP000199417">
    <property type="component" value="Unassembled WGS sequence"/>
</dbReference>
<gene>
    <name evidence="3" type="ORF">SAMN05444580_11778</name>
</gene>
<organism evidence="3 4">
    <name type="scientific">Rhodococcus tukisamuensis</name>
    <dbReference type="NCBI Taxonomy" id="168276"/>
    <lineage>
        <taxon>Bacteria</taxon>
        <taxon>Bacillati</taxon>
        <taxon>Actinomycetota</taxon>
        <taxon>Actinomycetes</taxon>
        <taxon>Mycobacteriales</taxon>
        <taxon>Nocardiaceae</taxon>
        <taxon>Rhodococcus</taxon>
    </lineage>
</organism>
<protein>
    <recommendedName>
        <fullName evidence="5">Secreted protein</fullName>
    </recommendedName>
</protein>
<keyword evidence="2" id="KW-0732">Signal</keyword>
<feature type="region of interest" description="Disordered" evidence="1">
    <location>
        <begin position="116"/>
        <end position="159"/>
    </location>
</feature>
<keyword evidence="4" id="KW-1185">Reference proteome</keyword>
<evidence type="ECO:0000256" key="2">
    <source>
        <dbReference type="SAM" id="SignalP"/>
    </source>
</evidence>
<feature type="chain" id="PRO_5011620480" description="Secreted protein" evidence="2">
    <location>
        <begin position="31"/>
        <end position="191"/>
    </location>
</feature>
<accession>A0A1G7D1H7</accession>
<evidence type="ECO:0000313" key="3">
    <source>
        <dbReference type="EMBL" id="SDE44585.1"/>
    </source>
</evidence>
<dbReference type="RefSeq" id="WP_072844976.1">
    <property type="nucleotide sequence ID" value="NZ_FNAB01000017.1"/>
</dbReference>
<feature type="region of interest" description="Disordered" evidence="1">
    <location>
        <begin position="171"/>
        <end position="191"/>
    </location>
</feature>
<feature type="signal peptide" evidence="2">
    <location>
        <begin position="1"/>
        <end position="30"/>
    </location>
</feature>
<proteinExistence type="predicted"/>
<sequence>MNKPTRLAGLATAGIAIAAAAVVTMSTASASPTAPATQGDGSYLVGQAFKPGVYTAPGVGYCMWQRYELAASGKLIQVQEGRQPWVEIRKTDAMFTTWNCGDWTRSGETGGLGSLGALDFGSLGPVGSSDDAPQSPPPWTPPRTNEQQLPPYTTTPTTTAYVTPTCCWTTTEYPTYDPDAPVGTTGEPGAN</sequence>
<name>A0A1G7D1H7_9NOCA</name>
<reference evidence="3 4" key="1">
    <citation type="submission" date="2016-10" db="EMBL/GenBank/DDBJ databases">
        <authorList>
            <person name="de Groot N.N."/>
        </authorList>
    </citation>
    <scope>NUCLEOTIDE SEQUENCE [LARGE SCALE GENOMIC DNA]</scope>
    <source>
        <strain evidence="3 4">JCM 11308</strain>
    </source>
</reference>